<comment type="caution">
    <text evidence="6">The sequence shown here is derived from an EMBL/GenBank/DDBJ whole genome shotgun (WGS) entry which is preliminary data.</text>
</comment>
<sequence>MELRVLRYFLAVAEEGNITWAAELLQISQPTLSRQLRQLEEELGVTLFVRGRRNVTLTGEGELLRDRARAIVELADKTERDVALSAGRHLAGEISVSCGDVRSVAFLTSCMAQFRLLHPHVRFVMISATADVIQERLEQGLSDLALMTEPVEVDRFDFERLDTPDVWGAMMRDDDPLADRNGIVPSDLVGRPLLLPLRPQVRSELFNWFGSLRDEVQTACIFNLPLNAAMAVRQGVGVALTYDVGQVGEGLRFVPLAPHLEARSVVAWKRGRRHAPAVETFIAFMRQRIESGEGCTDAQHGE</sequence>
<evidence type="ECO:0000256" key="1">
    <source>
        <dbReference type="ARBA" id="ARBA00009437"/>
    </source>
</evidence>
<feature type="domain" description="HTH lysR-type" evidence="5">
    <location>
        <begin position="1"/>
        <end position="58"/>
    </location>
</feature>
<dbReference type="GO" id="GO:0003700">
    <property type="term" value="F:DNA-binding transcription factor activity"/>
    <property type="evidence" value="ECO:0007669"/>
    <property type="project" value="InterPro"/>
</dbReference>
<dbReference type="InterPro" id="IPR036390">
    <property type="entry name" value="WH_DNA-bd_sf"/>
</dbReference>
<dbReference type="PROSITE" id="PS50931">
    <property type="entry name" value="HTH_LYSR"/>
    <property type="match status" value="1"/>
</dbReference>
<organism evidence="6 7">
    <name type="scientific">Bifidobacterium jacchi</name>
    <dbReference type="NCBI Taxonomy" id="2490545"/>
    <lineage>
        <taxon>Bacteria</taxon>
        <taxon>Bacillati</taxon>
        <taxon>Actinomycetota</taxon>
        <taxon>Actinomycetes</taxon>
        <taxon>Bifidobacteriales</taxon>
        <taxon>Bifidobacteriaceae</taxon>
        <taxon>Bifidobacterium</taxon>
    </lineage>
</organism>
<dbReference type="Gene3D" id="3.40.190.290">
    <property type="match status" value="1"/>
</dbReference>
<accession>A0A5N5RK65</accession>
<keyword evidence="7" id="KW-1185">Reference proteome</keyword>
<keyword evidence="4" id="KW-0804">Transcription</keyword>
<dbReference type="CDD" id="cd05466">
    <property type="entry name" value="PBP2_LTTR_substrate"/>
    <property type="match status" value="1"/>
</dbReference>
<evidence type="ECO:0000259" key="5">
    <source>
        <dbReference type="PROSITE" id="PS50931"/>
    </source>
</evidence>
<dbReference type="SUPFAM" id="SSF46785">
    <property type="entry name" value="Winged helix' DNA-binding domain"/>
    <property type="match status" value="1"/>
</dbReference>
<dbReference type="AlphaFoldDB" id="A0A5N5RK65"/>
<evidence type="ECO:0000313" key="6">
    <source>
        <dbReference type="EMBL" id="KAB5607489.1"/>
    </source>
</evidence>
<reference evidence="6 7" key="1">
    <citation type="journal article" date="2019" name="Int. J. Syst. Evol. Microbiol.">
        <title>Bifidobacterium jacchi sp. nov., isolated from the faeces of a baby common marmoset (Callithrix jacchus).</title>
        <authorList>
            <person name="Modesto M."/>
            <person name="Watanabe K."/>
            <person name="Arita M."/>
            <person name="Satti M."/>
            <person name="Oki K."/>
            <person name="Sciavilla P."/>
            <person name="Patavino C."/>
            <person name="Camma C."/>
            <person name="Michelini S."/>
            <person name="Sgorbati B."/>
            <person name="Mattarelli P."/>
        </authorList>
    </citation>
    <scope>NUCLEOTIDE SEQUENCE [LARGE SCALE GENOMIC DNA]</scope>
    <source>
        <strain evidence="6 7">MRM 9.3</strain>
    </source>
</reference>
<dbReference type="InterPro" id="IPR036388">
    <property type="entry name" value="WH-like_DNA-bd_sf"/>
</dbReference>
<protein>
    <submittedName>
        <fullName evidence="6">LysR family transcriptional regulator</fullName>
    </submittedName>
</protein>
<dbReference type="InterPro" id="IPR000847">
    <property type="entry name" value="LysR_HTH_N"/>
</dbReference>
<dbReference type="Gene3D" id="1.10.10.10">
    <property type="entry name" value="Winged helix-like DNA-binding domain superfamily/Winged helix DNA-binding domain"/>
    <property type="match status" value="1"/>
</dbReference>
<dbReference type="Pfam" id="PF00126">
    <property type="entry name" value="HTH_1"/>
    <property type="match status" value="1"/>
</dbReference>
<gene>
    <name evidence="6" type="ORF">EHS19_04730</name>
</gene>
<dbReference type="GO" id="GO:0032993">
    <property type="term" value="C:protein-DNA complex"/>
    <property type="evidence" value="ECO:0007669"/>
    <property type="project" value="TreeGrafter"/>
</dbReference>
<dbReference type="SUPFAM" id="SSF53850">
    <property type="entry name" value="Periplasmic binding protein-like II"/>
    <property type="match status" value="1"/>
</dbReference>
<evidence type="ECO:0000313" key="7">
    <source>
        <dbReference type="Proteomes" id="UP000326336"/>
    </source>
</evidence>
<evidence type="ECO:0000256" key="4">
    <source>
        <dbReference type="ARBA" id="ARBA00023163"/>
    </source>
</evidence>
<dbReference type="EMBL" id="RQSP01000011">
    <property type="protein sequence ID" value="KAB5607489.1"/>
    <property type="molecule type" value="Genomic_DNA"/>
</dbReference>
<dbReference type="PRINTS" id="PR00039">
    <property type="entry name" value="HTHLYSR"/>
</dbReference>
<comment type="similarity">
    <text evidence="1">Belongs to the LysR transcriptional regulatory family.</text>
</comment>
<evidence type="ECO:0000256" key="2">
    <source>
        <dbReference type="ARBA" id="ARBA00023015"/>
    </source>
</evidence>
<dbReference type="OrthoDB" id="3181812at2"/>
<name>A0A5N5RK65_9BIFI</name>
<keyword evidence="3" id="KW-0238">DNA-binding</keyword>
<proteinExistence type="inferred from homology"/>
<keyword evidence="2" id="KW-0805">Transcription regulation</keyword>
<dbReference type="PANTHER" id="PTHR30346">
    <property type="entry name" value="TRANSCRIPTIONAL DUAL REGULATOR HCAR-RELATED"/>
    <property type="match status" value="1"/>
</dbReference>
<evidence type="ECO:0000256" key="3">
    <source>
        <dbReference type="ARBA" id="ARBA00023125"/>
    </source>
</evidence>
<dbReference type="GO" id="GO:0003677">
    <property type="term" value="F:DNA binding"/>
    <property type="evidence" value="ECO:0007669"/>
    <property type="project" value="UniProtKB-KW"/>
</dbReference>
<dbReference type="PANTHER" id="PTHR30346:SF0">
    <property type="entry name" value="HCA OPERON TRANSCRIPTIONAL ACTIVATOR HCAR"/>
    <property type="match status" value="1"/>
</dbReference>
<dbReference type="Proteomes" id="UP000326336">
    <property type="component" value="Unassembled WGS sequence"/>
</dbReference>
<dbReference type="Pfam" id="PF03466">
    <property type="entry name" value="LysR_substrate"/>
    <property type="match status" value="1"/>
</dbReference>
<dbReference type="FunFam" id="1.10.10.10:FF:000001">
    <property type="entry name" value="LysR family transcriptional regulator"/>
    <property type="match status" value="1"/>
</dbReference>
<dbReference type="InterPro" id="IPR005119">
    <property type="entry name" value="LysR_subst-bd"/>
</dbReference>